<feature type="compositionally biased region" description="Polar residues" evidence="5">
    <location>
        <begin position="541"/>
        <end position="562"/>
    </location>
</feature>
<dbReference type="InterPro" id="IPR003653">
    <property type="entry name" value="Peptidase_C48_C"/>
</dbReference>
<feature type="compositionally biased region" description="Polar residues" evidence="5">
    <location>
        <begin position="1"/>
        <end position="11"/>
    </location>
</feature>
<keyword evidence="8" id="KW-1185">Reference proteome</keyword>
<reference evidence="7 8" key="1">
    <citation type="journal article" date="2023" name="Plants (Basel)">
        <title>Bridging the Gap: Combining Genomics and Transcriptomics Approaches to Understand Stylosanthes scabra, an Orphan Legume from the Brazilian Caatinga.</title>
        <authorList>
            <person name="Ferreira-Neto J.R.C."/>
            <person name="da Silva M.D."/>
            <person name="Binneck E."/>
            <person name="de Melo N.F."/>
            <person name="da Silva R.H."/>
            <person name="de Melo A.L.T.M."/>
            <person name="Pandolfi V."/>
            <person name="Bustamante F.O."/>
            <person name="Brasileiro-Vidal A.C."/>
            <person name="Benko-Iseppon A.M."/>
        </authorList>
    </citation>
    <scope>NUCLEOTIDE SEQUENCE [LARGE SCALE GENOMIC DNA]</scope>
    <source>
        <tissue evidence="7">Leaves</tissue>
    </source>
</reference>
<keyword evidence="3" id="KW-0378">Hydrolase</keyword>
<organism evidence="7 8">
    <name type="scientific">Stylosanthes scabra</name>
    <dbReference type="NCBI Taxonomy" id="79078"/>
    <lineage>
        <taxon>Eukaryota</taxon>
        <taxon>Viridiplantae</taxon>
        <taxon>Streptophyta</taxon>
        <taxon>Embryophyta</taxon>
        <taxon>Tracheophyta</taxon>
        <taxon>Spermatophyta</taxon>
        <taxon>Magnoliopsida</taxon>
        <taxon>eudicotyledons</taxon>
        <taxon>Gunneridae</taxon>
        <taxon>Pentapetalae</taxon>
        <taxon>rosids</taxon>
        <taxon>fabids</taxon>
        <taxon>Fabales</taxon>
        <taxon>Fabaceae</taxon>
        <taxon>Papilionoideae</taxon>
        <taxon>50 kb inversion clade</taxon>
        <taxon>dalbergioids sensu lato</taxon>
        <taxon>Dalbergieae</taxon>
        <taxon>Pterocarpus clade</taxon>
        <taxon>Stylosanthes</taxon>
    </lineage>
</organism>
<dbReference type="PROSITE" id="PS50600">
    <property type="entry name" value="ULP_PROTEASE"/>
    <property type="match status" value="1"/>
</dbReference>
<gene>
    <name evidence="7" type="ORF">PIB30_007965</name>
</gene>
<feature type="compositionally biased region" description="Basic and acidic residues" evidence="5">
    <location>
        <begin position="566"/>
        <end position="576"/>
    </location>
</feature>
<name>A0ABU6T565_9FABA</name>
<evidence type="ECO:0000259" key="6">
    <source>
        <dbReference type="PROSITE" id="PS50600"/>
    </source>
</evidence>
<evidence type="ECO:0000313" key="7">
    <source>
        <dbReference type="EMBL" id="MED6143665.1"/>
    </source>
</evidence>
<dbReference type="PANTHER" id="PTHR46915">
    <property type="entry name" value="UBIQUITIN-LIKE PROTEASE 4-RELATED"/>
    <property type="match status" value="1"/>
</dbReference>
<proteinExistence type="inferred from homology"/>
<dbReference type="Proteomes" id="UP001341840">
    <property type="component" value="Unassembled WGS sequence"/>
</dbReference>
<dbReference type="EMBL" id="JASCZI010090638">
    <property type="protein sequence ID" value="MED6143665.1"/>
    <property type="molecule type" value="Genomic_DNA"/>
</dbReference>
<dbReference type="PANTHER" id="PTHR46915:SF2">
    <property type="entry name" value="UBIQUITIN-LIKE PROTEASE 4"/>
    <property type="match status" value="1"/>
</dbReference>
<dbReference type="SUPFAM" id="SSF54001">
    <property type="entry name" value="Cysteine proteinases"/>
    <property type="match status" value="1"/>
</dbReference>
<evidence type="ECO:0000256" key="1">
    <source>
        <dbReference type="ARBA" id="ARBA00005234"/>
    </source>
</evidence>
<keyword evidence="2" id="KW-0645">Protease</keyword>
<comment type="caution">
    <text evidence="7">The sequence shown here is derived from an EMBL/GenBank/DDBJ whole genome shotgun (WGS) entry which is preliminary data.</text>
</comment>
<feature type="region of interest" description="Disordered" evidence="5">
    <location>
        <begin position="185"/>
        <end position="211"/>
    </location>
</feature>
<dbReference type="Pfam" id="PF02902">
    <property type="entry name" value="Peptidase_C48"/>
    <property type="match status" value="1"/>
</dbReference>
<comment type="similarity">
    <text evidence="1">Belongs to the peptidase C48 family.</text>
</comment>
<sequence length="576" mass="65498">MDQQREPNSNSQKKRRLDLDWDALLSSHADAPPPEIVVKPMASANPNSPDYELRCLSDYELRESIQSKKSTLSKFKSTLNDGGAKLRAIIARHEAELARRKMAPPIQEVVDVDDKPRDATGSSDVGVFGDLIQKSISSEVPIQPSFASCFTKKLDGVNTDCMMVETSGKKTSNFRHCNNQTIKDSVESKGGRRLRSSSRHEQFQSPTNLSKRDAFKYDKKSRATSSISAANLGKKLPRCFAPEVKETTQAIQSDDSRSKKGQTIVLDDDDDEPYVLEKTEQEKKLAECAEDAKMYYPSSDDPESVEICYSDIDCLAPEAYLTSTIMNFYIRYLKQQASLADRSLSEYHFFNTYFYKKLQEAVSVKESDRGSFFVKFRRWWKGVNIFQKAYVLIPIHEDLHWSLIIICIPDKGDESGPIILHLDSLSLHSSRPLFDNIKSFLMEEKKYLDKERVSSDVSISDRIWNCLSRRIETQIITVPQQRNDYDCGLFVLYFIQRFIEEAPERLKKKDLAMFGKQWFKPSEASSLRAKIRTLLVEELTSSMNRNSSPKCSPSSFKGTSPTECAETAKDPDPITA</sequence>
<feature type="domain" description="Ubiquitin-like protease family profile" evidence="6">
    <location>
        <begin position="305"/>
        <end position="498"/>
    </location>
</feature>
<evidence type="ECO:0000256" key="4">
    <source>
        <dbReference type="ARBA" id="ARBA00022807"/>
    </source>
</evidence>
<evidence type="ECO:0000256" key="2">
    <source>
        <dbReference type="ARBA" id="ARBA00022670"/>
    </source>
</evidence>
<accession>A0ABU6T565</accession>
<dbReference type="Gene3D" id="1.10.418.20">
    <property type="match status" value="1"/>
</dbReference>
<dbReference type="InterPro" id="IPR038765">
    <property type="entry name" value="Papain-like_cys_pep_sf"/>
</dbReference>
<evidence type="ECO:0000313" key="8">
    <source>
        <dbReference type="Proteomes" id="UP001341840"/>
    </source>
</evidence>
<feature type="region of interest" description="Disordered" evidence="5">
    <location>
        <begin position="1"/>
        <end position="49"/>
    </location>
</feature>
<feature type="region of interest" description="Disordered" evidence="5">
    <location>
        <begin position="541"/>
        <end position="576"/>
    </location>
</feature>
<evidence type="ECO:0000256" key="5">
    <source>
        <dbReference type="SAM" id="MobiDB-lite"/>
    </source>
</evidence>
<dbReference type="Gene3D" id="3.30.310.130">
    <property type="entry name" value="Ubiquitin-related"/>
    <property type="match status" value="1"/>
</dbReference>
<evidence type="ECO:0000256" key="3">
    <source>
        <dbReference type="ARBA" id="ARBA00022801"/>
    </source>
</evidence>
<keyword evidence="4" id="KW-0788">Thiol protease</keyword>
<protein>
    <recommendedName>
        <fullName evidence="6">Ubiquitin-like protease family profile domain-containing protein</fullName>
    </recommendedName>
</protein>